<dbReference type="AlphaFoldDB" id="A0A8H6SBI9"/>
<accession>A0A8H6SBI9</accession>
<protein>
    <submittedName>
        <fullName evidence="1">Uncharacterized protein</fullName>
    </submittedName>
</protein>
<name>A0A8H6SBI9_MYCCL</name>
<gene>
    <name evidence="1" type="ORF">HMN09_01057900</name>
</gene>
<sequence>MHTSTLQSVPTSRSLLPLLHQNIIHGIPLNYQDAYIQLVGARVHVPRCKKAHISSSAPVFVPLGQLSLNLVNISPRYCSRLSFSSTCGVHRCSADDATSFNGRSIPVDTRSQRGAIPTSTRGEVLELGSDLYLACIW</sequence>
<evidence type="ECO:0000313" key="2">
    <source>
        <dbReference type="Proteomes" id="UP000613580"/>
    </source>
</evidence>
<evidence type="ECO:0000313" key="1">
    <source>
        <dbReference type="EMBL" id="KAF7296511.1"/>
    </source>
</evidence>
<comment type="caution">
    <text evidence="1">The sequence shown here is derived from an EMBL/GenBank/DDBJ whole genome shotgun (WGS) entry which is preliminary data.</text>
</comment>
<organism evidence="1 2">
    <name type="scientific">Mycena chlorophos</name>
    <name type="common">Agaric fungus</name>
    <name type="synonym">Agaricus chlorophos</name>
    <dbReference type="NCBI Taxonomy" id="658473"/>
    <lineage>
        <taxon>Eukaryota</taxon>
        <taxon>Fungi</taxon>
        <taxon>Dikarya</taxon>
        <taxon>Basidiomycota</taxon>
        <taxon>Agaricomycotina</taxon>
        <taxon>Agaricomycetes</taxon>
        <taxon>Agaricomycetidae</taxon>
        <taxon>Agaricales</taxon>
        <taxon>Marasmiineae</taxon>
        <taxon>Mycenaceae</taxon>
        <taxon>Mycena</taxon>
    </lineage>
</organism>
<reference evidence="1" key="1">
    <citation type="submission" date="2020-05" db="EMBL/GenBank/DDBJ databases">
        <title>Mycena genomes resolve the evolution of fungal bioluminescence.</title>
        <authorList>
            <person name="Tsai I.J."/>
        </authorList>
    </citation>
    <scope>NUCLEOTIDE SEQUENCE</scope>
    <source>
        <strain evidence="1">110903Hualien_Pintung</strain>
    </source>
</reference>
<dbReference type="EMBL" id="JACAZE010000016">
    <property type="protein sequence ID" value="KAF7296511.1"/>
    <property type="molecule type" value="Genomic_DNA"/>
</dbReference>
<proteinExistence type="predicted"/>
<keyword evidence="2" id="KW-1185">Reference proteome</keyword>
<dbReference type="Proteomes" id="UP000613580">
    <property type="component" value="Unassembled WGS sequence"/>
</dbReference>